<dbReference type="InterPro" id="IPR009057">
    <property type="entry name" value="Homeodomain-like_sf"/>
</dbReference>
<dbReference type="Pfam" id="PF00440">
    <property type="entry name" value="TetR_N"/>
    <property type="match status" value="1"/>
</dbReference>
<proteinExistence type="predicted"/>
<feature type="DNA-binding region" description="H-T-H motif" evidence="2">
    <location>
        <begin position="46"/>
        <end position="65"/>
    </location>
</feature>
<dbReference type="PRINTS" id="PR00455">
    <property type="entry name" value="HTHTETR"/>
</dbReference>
<dbReference type="GO" id="GO:0000976">
    <property type="term" value="F:transcription cis-regulatory region binding"/>
    <property type="evidence" value="ECO:0007669"/>
    <property type="project" value="TreeGrafter"/>
</dbReference>
<dbReference type="InterPro" id="IPR050109">
    <property type="entry name" value="HTH-type_TetR-like_transc_reg"/>
</dbReference>
<evidence type="ECO:0000313" key="5">
    <source>
        <dbReference type="Proteomes" id="UP000005096"/>
    </source>
</evidence>
<dbReference type="PROSITE" id="PS50977">
    <property type="entry name" value="HTH_TETR_2"/>
    <property type="match status" value="1"/>
</dbReference>
<dbReference type="Proteomes" id="UP000005096">
    <property type="component" value="Chromosome"/>
</dbReference>
<dbReference type="HOGENOM" id="CLU_069356_1_4_0"/>
<accession>E3CUB6</accession>
<dbReference type="Gene3D" id="1.10.10.60">
    <property type="entry name" value="Homeodomain-like"/>
    <property type="match status" value="1"/>
</dbReference>
<sequence>MSETLWDWGPEDGVLFSRSREGDSQKERLLEAGVTLFARQGFEGTSIRDLAREAGCNSSLVSYHFGSKEGLYRAVLQGHFDVLMENLEVLKGRDEPPIRRLVSVCRLVMGMHRRYPHLWPLVLREMQRPTDALTEMFQRAVACLAGYVMETLREGIRQGLFREDLVPEHGTLALAGMLNFYFLSEPVSGFLIPRGPETDEIYAQQVLALFLDGVRLPEEDGR</sequence>
<dbReference type="InterPro" id="IPR001647">
    <property type="entry name" value="HTH_TetR"/>
</dbReference>
<dbReference type="EMBL" id="CM001022">
    <property type="protein sequence ID" value="EFQ23075.1"/>
    <property type="molecule type" value="Genomic_DNA"/>
</dbReference>
<keyword evidence="5" id="KW-1185">Reference proteome</keyword>
<dbReference type="InterPro" id="IPR036271">
    <property type="entry name" value="Tet_transcr_reg_TetR-rel_C_sf"/>
</dbReference>
<dbReference type="SUPFAM" id="SSF46689">
    <property type="entry name" value="Homeodomain-like"/>
    <property type="match status" value="1"/>
</dbReference>
<organism evidence="4 5">
    <name type="scientific">Aminomonas paucivorans DSM 12260</name>
    <dbReference type="NCBI Taxonomy" id="584708"/>
    <lineage>
        <taxon>Bacteria</taxon>
        <taxon>Thermotogati</taxon>
        <taxon>Synergistota</taxon>
        <taxon>Synergistia</taxon>
        <taxon>Synergistales</taxon>
        <taxon>Synergistaceae</taxon>
        <taxon>Aminomonas</taxon>
    </lineage>
</organism>
<dbReference type="PaxDb" id="584708-Apau_0646"/>
<dbReference type="eggNOG" id="COG1309">
    <property type="taxonomic scope" value="Bacteria"/>
</dbReference>
<dbReference type="STRING" id="584708.Apau_0646"/>
<evidence type="ECO:0000259" key="3">
    <source>
        <dbReference type="PROSITE" id="PS50977"/>
    </source>
</evidence>
<dbReference type="OrthoDB" id="9789566at2"/>
<reference evidence="4 5" key="1">
    <citation type="journal article" date="2010" name="Stand. Genomic Sci.">
        <title>Non-contiguous finished genome sequence of Aminomonas paucivorans type strain (GLU-3).</title>
        <authorList>
            <person name="Pitluck S."/>
            <person name="Yasawong M."/>
            <person name="Held B."/>
            <person name="Lapidus A."/>
            <person name="Nolan M."/>
            <person name="Copeland A."/>
            <person name="Lucas S."/>
            <person name="Del Rio T.G."/>
            <person name="Tice H."/>
            <person name="Cheng J.F."/>
            <person name="Chertkov O."/>
            <person name="Goodwin L."/>
            <person name="Tapia R."/>
            <person name="Han C."/>
            <person name="Liolios K."/>
            <person name="Ivanova N."/>
            <person name="Mavromatis K."/>
            <person name="Ovchinnikova G."/>
            <person name="Pati A."/>
            <person name="Chen A."/>
            <person name="Palaniappan K."/>
            <person name="Land M."/>
            <person name="Hauser L."/>
            <person name="Chang Y.J."/>
            <person name="Jeffries C.D."/>
            <person name="Pukall R."/>
            <person name="Spring S."/>
            <person name="Rohde M."/>
            <person name="Sikorski J."/>
            <person name="Goker M."/>
            <person name="Woyke T."/>
            <person name="Bristow J."/>
            <person name="Eisen J.A."/>
            <person name="Markowitz V."/>
            <person name="Hugenholtz P."/>
            <person name="Kyrpides N.C."/>
            <person name="Klenk H.P."/>
        </authorList>
    </citation>
    <scope>NUCLEOTIDE SEQUENCE [LARGE SCALE GENOMIC DNA]</scope>
    <source>
        <strain evidence="4 5">DSM 12260</strain>
    </source>
</reference>
<dbReference type="PANTHER" id="PTHR30055:SF233">
    <property type="entry name" value="REGULATORY PROTEIN TETR"/>
    <property type="match status" value="1"/>
</dbReference>
<evidence type="ECO:0000313" key="4">
    <source>
        <dbReference type="EMBL" id="EFQ23075.1"/>
    </source>
</evidence>
<dbReference type="GO" id="GO:0003700">
    <property type="term" value="F:DNA-binding transcription factor activity"/>
    <property type="evidence" value="ECO:0007669"/>
    <property type="project" value="TreeGrafter"/>
</dbReference>
<name>E3CUB6_9BACT</name>
<gene>
    <name evidence="4" type="ORF">Apau_0646</name>
</gene>
<evidence type="ECO:0000256" key="2">
    <source>
        <dbReference type="PROSITE-ProRule" id="PRU00335"/>
    </source>
</evidence>
<protein>
    <submittedName>
        <fullName evidence="4">Transcriptional regulator, TetR family</fullName>
    </submittedName>
</protein>
<dbReference type="Gene3D" id="1.10.357.10">
    <property type="entry name" value="Tetracycline Repressor, domain 2"/>
    <property type="match status" value="1"/>
</dbReference>
<dbReference type="SUPFAM" id="SSF48498">
    <property type="entry name" value="Tetracyclin repressor-like, C-terminal domain"/>
    <property type="match status" value="1"/>
</dbReference>
<evidence type="ECO:0000256" key="1">
    <source>
        <dbReference type="ARBA" id="ARBA00023125"/>
    </source>
</evidence>
<dbReference type="PANTHER" id="PTHR30055">
    <property type="entry name" value="HTH-TYPE TRANSCRIPTIONAL REGULATOR RUTR"/>
    <property type="match status" value="1"/>
</dbReference>
<dbReference type="AlphaFoldDB" id="E3CUB6"/>
<feature type="domain" description="HTH tetR-type" evidence="3">
    <location>
        <begin position="23"/>
        <end position="83"/>
    </location>
</feature>
<keyword evidence="1 2" id="KW-0238">DNA-binding</keyword>
<dbReference type="RefSeq" id="WP_006300234.1">
    <property type="nucleotide sequence ID" value="NZ_CM001022.1"/>
</dbReference>